<dbReference type="Proteomes" id="UP001209803">
    <property type="component" value="Chromosome"/>
</dbReference>
<evidence type="ECO:0000313" key="3">
    <source>
        <dbReference type="Proteomes" id="UP001209803"/>
    </source>
</evidence>
<feature type="domain" description="DUF427" evidence="1">
    <location>
        <begin position="32"/>
        <end position="120"/>
    </location>
</feature>
<dbReference type="Pfam" id="PF04248">
    <property type="entry name" value="NTP_transf_9"/>
    <property type="match status" value="1"/>
</dbReference>
<reference evidence="2 3" key="1">
    <citation type="submission" date="2023-03" db="EMBL/GenBank/DDBJ databases">
        <title>Roseibium porphyridii sp. nov. and Roseibium rhodosorbium sp. nov. isolated from marine algae, Porphyridium cruentum and Rhodosorus marinus, respectively.</title>
        <authorList>
            <person name="Lee M.W."/>
            <person name="Choi B.J."/>
            <person name="Lee J.K."/>
            <person name="Choi D.G."/>
            <person name="Baek J.H."/>
            <person name="Bayburt H."/>
            <person name="Kim J.M."/>
            <person name="Han D.M."/>
            <person name="Kim K.H."/>
            <person name="Jeon C.O."/>
        </authorList>
    </citation>
    <scope>NUCLEOTIDE SEQUENCE [LARGE SCALE GENOMIC DNA]</scope>
    <source>
        <strain evidence="2 3">KMA01</strain>
    </source>
</reference>
<protein>
    <submittedName>
        <fullName evidence="2">DUF427 domain-containing protein</fullName>
    </submittedName>
</protein>
<gene>
    <name evidence="2" type="ORF">K1718_05980</name>
</gene>
<dbReference type="PANTHER" id="PTHR34310:SF9">
    <property type="entry name" value="BLR5716 PROTEIN"/>
    <property type="match status" value="1"/>
</dbReference>
<dbReference type="InterPro" id="IPR007361">
    <property type="entry name" value="DUF427"/>
</dbReference>
<sequence>MTAQQSAAFANAARNPNNPEHLMVIKPVPRRIRIYQGDTLLADSTAALRVLEIGKAFYDPVVYVPEADLKSDFDPVEKSTHCPIKGDASYAALNGEEIGWVYKSPIEMASQLKSHYAFWPAKVRLVEGD</sequence>
<evidence type="ECO:0000313" key="2">
    <source>
        <dbReference type="EMBL" id="WFE90894.1"/>
    </source>
</evidence>
<dbReference type="PANTHER" id="PTHR34310">
    <property type="entry name" value="DUF427 DOMAIN PROTEIN (AFU_ORTHOLOGUE AFUA_3G02220)"/>
    <property type="match status" value="1"/>
</dbReference>
<accession>A0ABY8F8M7</accession>
<dbReference type="EMBL" id="CP120863">
    <property type="protein sequence ID" value="WFE90894.1"/>
    <property type="molecule type" value="Genomic_DNA"/>
</dbReference>
<organism evidence="2 3">
    <name type="scientific">Roseibium porphyridii</name>
    <dbReference type="NCBI Taxonomy" id="2866279"/>
    <lineage>
        <taxon>Bacteria</taxon>
        <taxon>Pseudomonadati</taxon>
        <taxon>Pseudomonadota</taxon>
        <taxon>Alphaproteobacteria</taxon>
        <taxon>Hyphomicrobiales</taxon>
        <taxon>Stappiaceae</taxon>
        <taxon>Roseibium</taxon>
    </lineage>
</organism>
<dbReference type="InterPro" id="IPR038694">
    <property type="entry name" value="DUF427_sf"/>
</dbReference>
<dbReference type="Gene3D" id="2.170.150.40">
    <property type="entry name" value="Domain of unknown function (DUF427)"/>
    <property type="match status" value="1"/>
</dbReference>
<evidence type="ECO:0000259" key="1">
    <source>
        <dbReference type="Pfam" id="PF04248"/>
    </source>
</evidence>
<proteinExistence type="predicted"/>
<dbReference type="RefSeq" id="WP_265683024.1">
    <property type="nucleotide sequence ID" value="NZ_CP120863.1"/>
</dbReference>
<name>A0ABY8F8M7_9HYPH</name>
<keyword evidence="3" id="KW-1185">Reference proteome</keyword>